<evidence type="ECO:0000313" key="3">
    <source>
        <dbReference type="Proteomes" id="UP000509301"/>
    </source>
</evidence>
<feature type="transmembrane region" description="Helical" evidence="1">
    <location>
        <begin position="230"/>
        <end position="251"/>
    </location>
</feature>
<dbReference type="KEGG" id="mten:GWK48_02860"/>
<feature type="transmembrane region" description="Helical" evidence="1">
    <location>
        <begin position="5"/>
        <end position="25"/>
    </location>
</feature>
<evidence type="ECO:0000256" key="1">
    <source>
        <dbReference type="SAM" id="Phobius"/>
    </source>
</evidence>
<keyword evidence="1" id="KW-0812">Transmembrane</keyword>
<gene>
    <name evidence="2" type="ORF">GWK48_02860</name>
</gene>
<protein>
    <submittedName>
        <fullName evidence="2">Flippase-like domain-containing protein</fullName>
    </submittedName>
</protein>
<dbReference type="RefSeq" id="WP_174629420.1">
    <property type="nucleotide sequence ID" value="NZ_CP049074.1"/>
</dbReference>
<feature type="transmembrane region" description="Helical" evidence="1">
    <location>
        <begin position="114"/>
        <end position="131"/>
    </location>
</feature>
<keyword evidence="3" id="KW-1185">Reference proteome</keyword>
<dbReference type="AlphaFoldDB" id="A0A6N0NTF8"/>
<dbReference type="Proteomes" id="UP000509301">
    <property type="component" value="Chromosome"/>
</dbReference>
<sequence length="309" mass="34342">MERKLLVAILVPPAVIVAYSLIYHIDFVNVIRTMSPVLFSAFLASYFGQLLILSIRDSRIAKVSYFTAFKARFLGNAVGLIIPGWVGQDLVRATVYAKKNRDLVSSFAYSLNEAFYDVVIGSAMFLALIEVKASPVDLIYILVTLGNIVGWTLGTGYVIFTSKKVVKAEERMVNFLKMQSYYVLLQRGKERVREATTPGSFILNSLITIVGYLVQSVAFFFVVPKFPIDVLVNMTYFAASLIPIPASSGFAELGLSIYFTPSVVVALRILELIDYSLGFLLIKEIGLGELKKQIEEIRSYGKLPERPGT</sequence>
<keyword evidence="1" id="KW-0472">Membrane</keyword>
<reference evidence="2 3" key="1">
    <citation type="submission" date="2020-02" db="EMBL/GenBank/DDBJ databases">
        <title>Comparative genome analysis reveals the metabolism and evolution of the thermophilic archaeal genus Metallosphaera.</title>
        <authorList>
            <person name="Jiang C."/>
        </authorList>
    </citation>
    <scope>NUCLEOTIDE SEQUENCE [LARGE SCALE GENOMIC DNA]</scope>
    <source>
        <strain evidence="2 3">Ric-A</strain>
    </source>
</reference>
<proteinExistence type="predicted"/>
<evidence type="ECO:0000313" key="2">
    <source>
        <dbReference type="EMBL" id="QKQ99474.1"/>
    </source>
</evidence>
<organism evidence="2 3">
    <name type="scientific">Metallosphaera tengchongensis</name>
    <dbReference type="NCBI Taxonomy" id="1532350"/>
    <lineage>
        <taxon>Archaea</taxon>
        <taxon>Thermoproteota</taxon>
        <taxon>Thermoprotei</taxon>
        <taxon>Sulfolobales</taxon>
        <taxon>Sulfolobaceae</taxon>
        <taxon>Metallosphaera</taxon>
    </lineage>
</organism>
<dbReference type="EMBL" id="CP049074">
    <property type="protein sequence ID" value="QKQ99474.1"/>
    <property type="molecule type" value="Genomic_DNA"/>
</dbReference>
<feature type="transmembrane region" description="Helical" evidence="1">
    <location>
        <begin position="37"/>
        <end position="55"/>
    </location>
</feature>
<keyword evidence="1" id="KW-1133">Transmembrane helix</keyword>
<feature type="transmembrane region" description="Helical" evidence="1">
    <location>
        <begin position="201"/>
        <end position="223"/>
    </location>
</feature>
<accession>A0A6N0NTF8</accession>
<dbReference type="OrthoDB" id="42823at2157"/>
<name>A0A6N0NTF8_9CREN</name>
<feature type="transmembrane region" description="Helical" evidence="1">
    <location>
        <begin position="138"/>
        <end position="160"/>
    </location>
</feature>
<dbReference type="GeneID" id="55640854"/>